<keyword evidence="3" id="KW-0808">Transferase</keyword>
<evidence type="ECO:0000256" key="1">
    <source>
        <dbReference type="ARBA" id="ARBA00009919"/>
    </source>
</evidence>
<dbReference type="RefSeq" id="WP_096671924.1">
    <property type="nucleotide sequence ID" value="NZ_OANS01000001.1"/>
</dbReference>
<dbReference type="InterPro" id="IPR035985">
    <property type="entry name" value="Ubiquitin-activating_enz"/>
</dbReference>
<evidence type="ECO:0000313" key="3">
    <source>
        <dbReference type="EMBL" id="SNX27802.1"/>
    </source>
</evidence>
<accession>A0A240DY03</accession>
<dbReference type="OrthoDB" id="9804286at2"/>
<dbReference type="Pfam" id="PF00899">
    <property type="entry name" value="ThiF"/>
    <property type="match status" value="1"/>
</dbReference>
<feature type="domain" description="THIF-type NAD/FAD binding fold" evidence="2">
    <location>
        <begin position="9"/>
        <end position="244"/>
    </location>
</feature>
<keyword evidence="3" id="KW-0548">Nucleotidyltransferase</keyword>
<dbReference type="GO" id="GO:0005829">
    <property type="term" value="C:cytosol"/>
    <property type="evidence" value="ECO:0007669"/>
    <property type="project" value="TreeGrafter"/>
</dbReference>
<dbReference type="SUPFAM" id="SSF69572">
    <property type="entry name" value="Activating enzymes of the ubiquitin-like proteins"/>
    <property type="match status" value="1"/>
</dbReference>
<organism evidence="3 4">
    <name type="scientific">Polynucleobacter meluiroseus</name>
    <dbReference type="NCBI Taxonomy" id="1938814"/>
    <lineage>
        <taxon>Bacteria</taxon>
        <taxon>Pseudomonadati</taxon>
        <taxon>Pseudomonadota</taxon>
        <taxon>Betaproteobacteria</taxon>
        <taxon>Burkholderiales</taxon>
        <taxon>Burkholderiaceae</taxon>
        <taxon>Polynucleobacter</taxon>
    </lineage>
</organism>
<proteinExistence type="inferred from homology"/>
<name>A0A240DY03_9BURK</name>
<dbReference type="CDD" id="cd00757">
    <property type="entry name" value="ThiF_MoeB_HesA_family"/>
    <property type="match status" value="1"/>
</dbReference>
<dbReference type="GO" id="GO:0008641">
    <property type="term" value="F:ubiquitin-like modifier activating enzyme activity"/>
    <property type="evidence" value="ECO:0007669"/>
    <property type="project" value="InterPro"/>
</dbReference>
<dbReference type="Proteomes" id="UP000218069">
    <property type="component" value="Unassembled WGS sequence"/>
</dbReference>
<evidence type="ECO:0000313" key="4">
    <source>
        <dbReference type="Proteomes" id="UP000218069"/>
    </source>
</evidence>
<dbReference type="EMBL" id="OANS01000001">
    <property type="protein sequence ID" value="SNX27802.1"/>
    <property type="molecule type" value="Genomic_DNA"/>
</dbReference>
<keyword evidence="4" id="KW-1185">Reference proteome</keyword>
<dbReference type="FunFam" id="3.40.50.720:FF:000080">
    <property type="entry name" value="Thiazole biosynthesis adenylyltransferase ThiF"/>
    <property type="match status" value="1"/>
</dbReference>
<dbReference type="GO" id="GO:0008146">
    <property type="term" value="F:sulfotransferase activity"/>
    <property type="evidence" value="ECO:0007669"/>
    <property type="project" value="TreeGrafter"/>
</dbReference>
<dbReference type="PANTHER" id="PTHR10953">
    <property type="entry name" value="UBIQUITIN-ACTIVATING ENZYME E1"/>
    <property type="match status" value="1"/>
</dbReference>
<protein>
    <submittedName>
        <fullName evidence="3">Molybdopterin or thiamine biosynthesis adenylyltransferase</fullName>
    </submittedName>
</protein>
<evidence type="ECO:0000259" key="2">
    <source>
        <dbReference type="Pfam" id="PF00899"/>
    </source>
</evidence>
<reference evidence="4" key="1">
    <citation type="submission" date="2017-08" db="EMBL/GenBank/DDBJ databases">
        <authorList>
            <person name="Varghese N."/>
            <person name="Submissions S."/>
        </authorList>
    </citation>
    <scope>NUCLEOTIDE SEQUENCE [LARGE SCALE GENOMIC DNA]</scope>
    <source>
        <strain evidence="4">AP-Melu-1000-B4</strain>
    </source>
</reference>
<dbReference type="InterPro" id="IPR045886">
    <property type="entry name" value="ThiF/MoeB/HesA"/>
</dbReference>
<comment type="similarity">
    <text evidence="1">Belongs to the HesA/MoeB/ThiF family.</text>
</comment>
<dbReference type="PANTHER" id="PTHR10953:SF240">
    <property type="entry name" value="SULFUR CARRIER PROTEIN THIS ADENYLYLTRANSFERASE"/>
    <property type="match status" value="1"/>
</dbReference>
<dbReference type="GO" id="GO:0016779">
    <property type="term" value="F:nucleotidyltransferase activity"/>
    <property type="evidence" value="ECO:0007669"/>
    <property type="project" value="UniProtKB-KW"/>
</dbReference>
<dbReference type="NCBIfam" id="NF004281">
    <property type="entry name" value="PRK05690.1"/>
    <property type="match status" value="1"/>
</dbReference>
<dbReference type="AlphaFoldDB" id="A0A240DY03"/>
<dbReference type="Gene3D" id="3.40.50.720">
    <property type="entry name" value="NAD(P)-binding Rossmann-like Domain"/>
    <property type="match status" value="1"/>
</dbReference>
<dbReference type="GO" id="GO:0004792">
    <property type="term" value="F:thiosulfate-cyanide sulfurtransferase activity"/>
    <property type="evidence" value="ECO:0007669"/>
    <property type="project" value="TreeGrafter"/>
</dbReference>
<dbReference type="InterPro" id="IPR000594">
    <property type="entry name" value="ThiF_NAD_FAD-bd"/>
</dbReference>
<sequence>MNDEQLLRYSRHLLLEEIDVTGQEKLLASHVLIIGVGGLGSAAAPYLAAAGIGKITLVDFDQVELSNLQRQIMHTQQSIHLNKAASGKQFLDQLNSTIQVHAIQAEADDSLLDQLLPSVDLVLDCTDNFSTRQRINAGCVKHQTPLVSGSALRFDGQLSVFDFRSETSPCYACIFSPDESFEEVSCASMGIFSPLVGIIGSMQAAQALQILVGFGEPLVGRMLLWNALKTQIDEIRLTRNPECVVCSASHLG</sequence>
<gene>
    <name evidence="3" type="ORF">SAMN06295945_0118</name>
</gene>